<dbReference type="KEGG" id="cgk:CGERO_07695"/>
<evidence type="ECO:0000313" key="2">
    <source>
        <dbReference type="EMBL" id="AZA11839.1"/>
    </source>
</evidence>
<organism evidence="2 3">
    <name type="scientific">Corynebacterium gerontici</name>
    <dbReference type="NCBI Taxonomy" id="2079234"/>
    <lineage>
        <taxon>Bacteria</taxon>
        <taxon>Bacillati</taxon>
        <taxon>Actinomycetota</taxon>
        <taxon>Actinomycetes</taxon>
        <taxon>Mycobacteriales</taxon>
        <taxon>Corynebacteriaceae</taxon>
        <taxon>Corynebacterium</taxon>
    </lineage>
</organism>
<dbReference type="EMBL" id="CP033897">
    <property type="protein sequence ID" value="AZA11839.1"/>
    <property type="molecule type" value="Genomic_DNA"/>
</dbReference>
<evidence type="ECO:0000313" key="3">
    <source>
        <dbReference type="Proteomes" id="UP000271587"/>
    </source>
</evidence>
<gene>
    <name evidence="2" type="ORF">CGERO_07695</name>
</gene>
<sequence>MQRGWRPQDIAHATGQWPPPCTTAPPNVPPGVLDAWLTHPHGAIVPALTGTLIDAPLLHPQTPEKPPALRRIRALMRHADHTYNNAEAQAFRAKAEALCKRHNLPPVVCSLPGPSPAPQQVKAVRIHISWPQQLARGMLLRRLAHASGAVAVQLHSSGIWSLIGEIHDIERVRESLYEVLRCPWPKMQRLDPVIASNLLLGAAQHYCRRQPPEPTKPANFGCRIRSGPYASQLAIVEALVLSDIVEPPPPEIPAWQSVGARWYATHVCMPRKLVELHS</sequence>
<dbReference type="Proteomes" id="UP000271587">
    <property type="component" value="Chromosome"/>
</dbReference>
<dbReference type="Pfam" id="PF10979">
    <property type="entry name" value="DUF2786"/>
    <property type="match status" value="1"/>
</dbReference>
<evidence type="ECO:0000259" key="1">
    <source>
        <dbReference type="Pfam" id="PF10979"/>
    </source>
</evidence>
<reference evidence="2 3" key="1">
    <citation type="submission" date="2018-11" db="EMBL/GenBank/DDBJ databases">
        <authorList>
            <person name="Kleinhagauer T."/>
            <person name="Glaeser S.P."/>
            <person name="Spergser J."/>
            <person name="Ruckert C."/>
            <person name="Kaempfer P."/>
            <person name="Busse H.-J."/>
        </authorList>
    </citation>
    <scope>NUCLEOTIDE SEQUENCE [LARGE SCALE GENOMIC DNA]</scope>
    <source>
        <strain evidence="2 3">W8</strain>
    </source>
</reference>
<feature type="domain" description="DUF2786" evidence="1">
    <location>
        <begin position="68"/>
        <end position="104"/>
    </location>
</feature>
<accession>A0A3G6J1L1</accession>
<dbReference type="AlphaFoldDB" id="A0A3G6J1L1"/>
<name>A0A3G6J1L1_9CORY</name>
<proteinExistence type="predicted"/>
<keyword evidence="3" id="KW-1185">Reference proteome</keyword>
<protein>
    <recommendedName>
        <fullName evidence="1">DUF2786 domain-containing protein</fullName>
    </recommendedName>
</protein>
<dbReference type="InterPro" id="IPR024498">
    <property type="entry name" value="DUF2786"/>
</dbReference>